<dbReference type="CDD" id="cd11648">
    <property type="entry name" value="RsmI"/>
    <property type="match status" value="1"/>
</dbReference>
<accession>A0A0R2L6U5</accession>
<dbReference type="NCBIfam" id="TIGR00096">
    <property type="entry name" value="16S rRNA (cytidine(1402)-2'-O)-methyltransferase"/>
    <property type="match status" value="1"/>
</dbReference>
<keyword evidence="1 6" id="KW-0963">Cytoplasm</keyword>
<name>A0A0R2L6U5_9LACO</name>
<dbReference type="InterPro" id="IPR014776">
    <property type="entry name" value="4pyrrole_Mease_sub2"/>
</dbReference>
<keyword evidence="5 6" id="KW-0949">S-adenosyl-L-methionine</keyword>
<comment type="similarity">
    <text evidence="6">Belongs to the methyltransferase superfamily. RsmI family.</text>
</comment>
<reference evidence="8 9" key="1">
    <citation type="journal article" date="2015" name="Genome Announc.">
        <title>Expanding the biotechnology potential of lactobacilli through comparative genomics of 213 strains and associated genera.</title>
        <authorList>
            <person name="Sun Z."/>
            <person name="Harris H.M."/>
            <person name="McCann A."/>
            <person name="Guo C."/>
            <person name="Argimon S."/>
            <person name="Zhang W."/>
            <person name="Yang X."/>
            <person name="Jeffery I.B."/>
            <person name="Cooney J.C."/>
            <person name="Kagawa T.F."/>
            <person name="Liu W."/>
            <person name="Song Y."/>
            <person name="Salvetti E."/>
            <person name="Wrobel A."/>
            <person name="Rasinkangas P."/>
            <person name="Parkhill J."/>
            <person name="Rea M.C."/>
            <person name="O'Sullivan O."/>
            <person name="Ritari J."/>
            <person name="Douillard F.P."/>
            <person name="Paul Ross R."/>
            <person name="Yang R."/>
            <person name="Briner A.E."/>
            <person name="Felis G.E."/>
            <person name="de Vos W.M."/>
            <person name="Barrangou R."/>
            <person name="Klaenhammer T.R."/>
            <person name="Caufield P.W."/>
            <person name="Cui Y."/>
            <person name="Zhang H."/>
            <person name="O'Toole P.W."/>
        </authorList>
    </citation>
    <scope>NUCLEOTIDE SEQUENCE [LARGE SCALE GENOMIC DNA]</scope>
    <source>
        <strain evidence="8 9">NBRC 103219</strain>
    </source>
</reference>
<comment type="catalytic activity">
    <reaction evidence="6">
        <text>cytidine(1402) in 16S rRNA + S-adenosyl-L-methionine = 2'-O-methylcytidine(1402) in 16S rRNA + S-adenosyl-L-homocysteine + H(+)</text>
        <dbReference type="Rhea" id="RHEA:42924"/>
        <dbReference type="Rhea" id="RHEA-COMP:10285"/>
        <dbReference type="Rhea" id="RHEA-COMP:10286"/>
        <dbReference type="ChEBI" id="CHEBI:15378"/>
        <dbReference type="ChEBI" id="CHEBI:57856"/>
        <dbReference type="ChEBI" id="CHEBI:59789"/>
        <dbReference type="ChEBI" id="CHEBI:74495"/>
        <dbReference type="ChEBI" id="CHEBI:82748"/>
        <dbReference type="EC" id="2.1.1.198"/>
    </reaction>
</comment>
<dbReference type="Proteomes" id="UP000051886">
    <property type="component" value="Unassembled WGS sequence"/>
</dbReference>
<dbReference type="GO" id="GO:0005737">
    <property type="term" value="C:cytoplasm"/>
    <property type="evidence" value="ECO:0007669"/>
    <property type="project" value="UniProtKB-SubCell"/>
</dbReference>
<protein>
    <recommendedName>
        <fullName evidence="6">Ribosomal RNA small subunit methyltransferase I</fullName>
        <ecNumber evidence="6">2.1.1.198</ecNumber>
    </recommendedName>
    <alternativeName>
        <fullName evidence="6">16S rRNA 2'-O-ribose C1402 methyltransferase</fullName>
    </alternativeName>
    <alternativeName>
        <fullName evidence="6">rRNA (cytidine-2'-O-)-methyltransferase RsmI</fullName>
    </alternativeName>
</protein>
<sequence length="306" mass="34485">MRFLSGCHLRGEKLMSIQITSSFRGENIKGTLYLVPTPIGNLGDMSSRAISTLQDVDLIAAEDTRNTQKLLNHFEITTKQISFHEYNTNERIPQLIKKLQMGVDIAQVSDAGMPSISDPGSELVEACVNAQIRVVPIPGPNAALTALIASSLCPQPFLFYGFLSRKNTERRQELEELSAQRVSLIFYEAPHRLVKTLKSLSEILGAKRRIVLCRELTKRYEEFLRGTIAEAYEWANSSEIKGEFVLIVEGNPEPQQAQSQAILPLEEQVELLLKNENLKPNDAIKQVAKQNKLKKQVVYNKYHHLD</sequence>
<dbReference type="EC" id="2.1.1.198" evidence="6"/>
<dbReference type="GO" id="GO:0070677">
    <property type="term" value="F:rRNA (cytosine-2'-O-)-methyltransferase activity"/>
    <property type="evidence" value="ECO:0007669"/>
    <property type="project" value="UniProtKB-UniRule"/>
</dbReference>
<dbReference type="PIRSF" id="PIRSF005917">
    <property type="entry name" value="MTase_YraL"/>
    <property type="match status" value="1"/>
</dbReference>
<dbReference type="Gene3D" id="3.40.1010.10">
    <property type="entry name" value="Cobalt-precorrin-4 Transmethylase, Domain 1"/>
    <property type="match status" value="1"/>
</dbReference>
<evidence type="ECO:0000256" key="6">
    <source>
        <dbReference type="HAMAP-Rule" id="MF_01877"/>
    </source>
</evidence>
<dbReference type="InterPro" id="IPR000878">
    <property type="entry name" value="4pyrrol_Mease"/>
</dbReference>
<comment type="caution">
    <text evidence="8">The sequence shown here is derived from an EMBL/GenBank/DDBJ whole genome shotgun (WGS) entry which is preliminary data.</text>
</comment>
<evidence type="ECO:0000256" key="1">
    <source>
        <dbReference type="ARBA" id="ARBA00022490"/>
    </source>
</evidence>
<evidence type="ECO:0000256" key="2">
    <source>
        <dbReference type="ARBA" id="ARBA00022552"/>
    </source>
</evidence>
<dbReference type="PANTHER" id="PTHR46111:SF1">
    <property type="entry name" value="RIBOSOMAL RNA SMALL SUBUNIT METHYLTRANSFERASE I"/>
    <property type="match status" value="1"/>
</dbReference>
<dbReference type="PROSITE" id="PS01296">
    <property type="entry name" value="RSMI"/>
    <property type="match status" value="1"/>
</dbReference>
<dbReference type="PATRIC" id="fig|449659.4.peg.593"/>
<dbReference type="FunFam" id="3.30.950.10:FF:000002">
    <property type="entry name" value="Ribosomal RNA small subunit methyltransferase I"/>
    <property type="match status" value="1"/>
</dbReference>
<evidence type="ECO:0000259" key="7">
    <source>
        <dbReference type="Pfam" id="PF00590"/>
    </source>
</evidence>
<dbReference type="InterPro" id="IPR018063">
    <property type="entry name" value="SAM_MeTrfase_RsmI_CS"/>
</dbReference>
<dbReference type="PANTHER" id="PTHR46111">
    <property type="entry name" value="RIBOSOMAL RNA SMALL SUBUNIT METHYLTRANSFERASE I"/>
    <property type="match status" value="1"/>
</dbReference>
<dbReference type="STRING" id="449659.IV66_GL000588"/>
<dbReference type="InterPro" id="IPR008189">
    <property type="entry name" value="rRNA_ssu_MeTfrase_I"/>
</dbReference>
<keyword evidence="9" id="KW-1185">Reference proteome</keyword>
<dbReference type="HAMAP" id="MF_01877">
    <property type="entry name" value="16SrRNA_methyltr_I"/>
    <property type="match status" value="1"/>
</dbReference>
<evidence type="ECO:0000256" key="3">
    <source>
        <dbReference type="ARBA" id="ARBA00022603"/>
    </source>
</evidence>
<feature type="domain" description="Tetrapyrrole methylase" evidence="7">
    <location>
        <begin position="31"/>
        <end position="231"/>
    </location>
</feature>
<keyword evidence="3 6" id="KW-0489">Methyltransferase</keyword>
<dbReference type="FunFam" id="3.40.1010.10:FF:000002">
    <property type="entry name" value="Ribosomal RNA small subunit methyltransferase I"/>
    <property type="match status" value="1"/>
</dbReference>
<dbReference type="AlphaFoldDB" id="A0A0R2L6U5"/>
<evidence type="ECO:0000313" key="8">
    <source>
        <dbReference type="EMBL" id="KRN97454.1"/>
    </source>
</evidence>
<comment type="function">
    <text evidence="6">Catalyzes the 2'-O-methylation of the ribose of cytidine 1402 (C1402) in 16S rRNA.</text>
</comment>
<dbReference type="EMBL" id="JQCN01000061">
    <property type="protein sequence ID" value="KRN97454.1"/>
    <property type="molecule type" value="Genomic_DNA"/>
</dbReference>
<evidence type="ECO:0000256" key="5">
    <source>
        <dbReference type="ARBA" id="ARBA00022691"/>
    </source>
</evidence>
<evidence type="ECO:0000313" key="9">
    <source>
        <dbReference type="Proteomes" id="UP000051886"/>
    </source>
</evidence>
<evidence type="ECO:0000256" key="4">
    <source>
        <dbReference type="ARBA" id="ARBA00022679"/>
    </source>
</evidence>
<gene>
    <name evidence="6" type="primary">rsmI</name>
    <name evidence="8" type="ORF">IV66_GL000588</name>
</gene>
<proteinExistence type="inferred from homology"/>
<dbReference type="InterPro" id="IPR035996">
    <property type="entry name" value="4pyrrol_Methylase_sf"/>
</dbReference>
<keyword evidence="2 6" id="KW-0698">rRNA processing</keyword>
<dbReference type="InterPro" id="IPR014777">
    <property type="entry name" value="4pyrrole_Mease_sub1"/>
</dbReference>
<comment type="subcellular location">
    <subcellularLocation>
        <location evidence="6">Cytoplasm</location>
    </subcellularLocation>
</comment>
<organism evidence="8 9">
    <name type="scientific">Ligilactobacillus pobuzihii</name>
    <dbReference type="NCBI Taxonomy" id="449659"/>
    <lineage>
        <taxon>Bacteria</taxon>
        <taxon>Bacillati</taxon>
        <taxon>Bacillota</taxon>
        <taxon>Bacilli</taxon>
        <taxon>Lactobacillales</taxon>
        <taxon>Lactobacillaceae</taxon>
        <taxon>Ligilactobacillus</taxon>
    </lineage>
</organism>
<keyword evidence="4 6" id="KW-0808">Transferase</keyword>
<dbReference type="Gene3D" id="3.30.950.10">
    <property type="entry name" value="Methyltransferase, Cobalt-precorrin-4 Transmethylase, Domain 2"/>
    <property type="match status" value="1"/>
</dbReference>
<dbReference type="SUPFAM" id="SSF53790">
    <property type="entry name" value="Tetrapyrrole methylase"/>
    <property type="match status" value="1"/>
</dbReference>
<dbReference type="Pfam" id="PF00590">
    <property type="entry name" value="TP_methylase"/>
    <property type="match status" value="1"/>
</dbReference>